<dbReference type="Pfam" id="PF07700">
    <property type="entry name" value="HNOB"/>
    <property type="match status" value="1"/>
</dbReference>
<dbReference type="GO" id="GO:0019934">
    <property type="term" value="P:cGMP-mediated signaling"/>
    <property type="evidence" value="ECO:0007669"/>
    <property type="project" value="TreeGrafter"/>
</dbReference>
<proteinExistence type="predicted"/>
<evidence type="ECO:0000313" key="3">
    <source>
        <dbReference type="Proteomes" id="UP001220964"/>
    </source>
</evidence>
<name>A0AAE3T9Z2_9RHOB</name>
<dbReference type="Gene3D" id="3.90.1520.10">
    <property type="entry name" value="H-NOX domain"/>
    <property type="match status" value="1"/>
</dbReference>
<gene>
    <name evidence="2" type="ORF">P1J78_18510</name>
</gene>
<dbReference type="InterPro" id="IPR024096">
    <property type="entry name" value="NO_sig/Golgi_transp_ligand-bd"/>
</dbReference>
<dbReference type="SUPFAM" id="SSF111126">
    <property type="entry name" value="Ligand-binding domain in the NO signalling and Golgi transport"/>
    <property type="match status" value="1"/>
</dbReference>
<dbReference type="AlphaFoldDB" id="A0AAE3T9Z2"/>
<dbReference type="RefSeq" id="WP_275568862.1">
    <property type="nucleotide sequence ID" value="NZ_JARGYC010000059.1"/>
</dbReference>
<dbReference type="GO" id="GO:0020037">
    <property type="term" value="F:heme binding"/>
    <property type="evidence" value="ECO:0007669"/>
    <property type="project" value="InterPro"/>
</dbReference>
<protein>
    <submittedName>
        <fullName evidence="2">Heme NO-binding domain-containing protein</fullName>
    </submittedName>
</protein>
<dbReference type="GO" id="GO:0004383">
    <property type="term" value="F:guanylate cyclase activity"/>
    <property type="evidence" value="ECO:0007669"/>
    <property type="project" value="TreeGrafter"/>
</dbReference>
<reference evidence="2" key="1">
    <citation type="submission" date="2023-03" db="EMBL/GenBank/DDBJ databases">
        <title>Multiphase analysis and comparison of six strains from genera Psychromarinibacter, Lutimaribacter, and Maritimibacter, including a novel species: Psychromarinibacter sediminicola sp. nov.</title>
        <authorList>
            <person name="Wang Y.-H."/>
            <person name="Ye M.-Q."/>
            <person name="Du Z.-J."/>
        </authorList>
    </citation>
    <scope>NUCLEOTIDE SEQUENCE</scope>
    <source>
        <strain evidence="2">C21-152</strain>
    </source>
</reference>
<dbReference type="GO" id="GO:0008074">
    <property type="term" value="C:guanylate cyclase complex, soluble"/>
    <property type="evidence" value="ECO:0007669"/>
    <property type="project" value="TreeGrafter"/>
</dbReference>
<dbReference type="EMBL" id="JARGYC010000059">
    <property type="protein sequence ID" value="MDF0602737.1"/>
    <property type="molecule type" value="Genomic_DNA"/>
</dbReference>
<dbReference type="GO" id="GO:0070482">
    <property type="term" value="P:response to oxygen levels"/>
    <property type="evidence" value="ECO:0007669"/>
    <property type="project" value="TreeGrafter"/>
</dbReference>
<dbReference type="Proteomes" id="UP001220964">
    <property type="component" value="Unassembled WGS sequence"/>
</dbReference>
<comment type="caution">
    <text evidence="2">The sequence shown here is derived from an EMBL/GenBank/DDBJ whole genome shotgun (WGS) entry which is preliminary data.</text>
</comment>
<dbReference type="InterPro" id="IPR011644">
    <property type="entry name" value="Heme_NO-bd"/>
</dbReference>
<organism evidence="2 3">
    <name type="scientific">Psychromarinibacter sediminicola</name>
    <dbReference type="NCBI Taxonomy" id="3033385"/>
    <lineage>
        <taxon>Bacteria</taxon>
        <taxon>Pseudomonadati</taxon>
        <taxon>Pseudomonadota</taxon>
        <taxon>Alphaproteobacteria</taxon>
        <taxon>Rhodobacterales</taxon>
        <taxon>Paracoccaceae</taxon>
        <taxon>Psychromarinibacter</taxon>
    </lineage>
</organism>
<evidence type="ECO:0000313" key="2">
    <source>
        <dbReference type="EMBL" id="MDF0602737.1"/>
    </source>
</evidence>
<evidence type="ECO:0000259" key="1">
    <source>
        <dbReference type="Pfam" id="PF07700"/>
    </source>
</evidence>
<dbReference type="InterPro" id="IPR038158">
    <property type="entry name" value="H-NOX_domain_sf"/>
</dbReference>
<keyword evidence="3" id="KW-1185">Reference proteome</keyword>
<feature type="domain" description="Heme NO-binding" evidence="1">
    <location>
        <begin position="2"/>
        <end position="157"/>
    </location>
</feature>
<dbReference type="PANTHER" id="PTHR45655">
    <property type="entry name" value="GUANYLATE CYCLASE SOLUBLE SUBUNIT BETA-2"/>
    <property type="match status" value="1"/>
</dbReference>
<dbReference type="PANTHER" id="PTHR45655:SF13">
    <property type="entry name" value="SOLUBLE GUANYLATE CYCLASE GCY-32-RELATED"/>
    <property type="match status" value="1"/>
</dbReference>
<sequence length="195" mass="21363">MHGMISRSIQCFLQDTYGHSAWADVAAAVGRDGDGFEAMLQYDPAETEALLCAAVQRLARPRETILEDLGTYLVAHPHMQMIRRLLRFGGAGFVEFLYSLDELPERVRLAVPDLGLPALDLCEHGASRFTLRVAHPHPGVGHVAVGVLRAMADDYGALVLLEHLGRRDRVETVAVELADTAFSAGRAFDLRMRAG</sequence>
<accession>A0AAE3T9Z2</accession>